<evidence type="ECO:0000313" key="1">
    <source>
        <dbReference type="EMBL" id="GBL92855.1"/>
    </source>
</evidence>
<sequence>MCLRIRILHCTTSFEISFDCTAPILLFLMDDTYTAGQLLRTDDTIIHNNHKMKESKIWKIRISSGCSKKRCEYVNILFHACSSRDSDDKRFKGFYTCEELLFQVKVLREYLPTNKNILILRLTQE</sequence>
<keyword evidence="2" id="KW-1185">Reference proteome</keyword>
<accession>A0A4Y2BN54</accession>
<evidence type="ECO:0000313" key="2">
    <source>
        <dbReference type="Proteomes" id="UP000499080"/>
    </source>
</evidence>
<name>A0A4Y2BN54_ARAVE</name>
<dbReference type="EMBL" id="BGPR01000089">
    <property type="protein sequence ID" value="GBL92855.1"/>
    <property type="molecule type" value="Genomic_DNA"/>
</dbReference>
<dbReference type="AlphaFoldDB" id="A0A4Y2BN54"/>
<gene>
    <name evidence="1" type="ORF">AVEN_4555_1</name>
</gene>
<protein>
    <submittedName>
        <fullName evidence="1">Uncharacterized protein</fullName>
    </submittedName>
</protein>
<organism evidence="1 2">
    <name type="scientific">Araneus ventricosus</name>
    <name type="common">Orbweaver spider</name>
    <name type="synonym">Epeira ventricosa</name>
    <dbReference type="NCBI Taxonomy" id="182803"/>
    <lineage>
        <taxon>Eukaryota</taxon>
        <taxon>Metazoa</taxon>
        <taxon>Ecdysozoa</taxon>
        <taxon>Arthropoda</taxon>
        <taxon>Chelicerata</taxon>
        <taxon>Arachnida</taxon>
        <taxon>Araneae</taxon>
        <taxon>Araneomorphae</taxon>
        <taxon>Entelegynae</taxon>
        <taxon>Araneoidea</taxon>
        <taxon>Araneidae</taxon>
        <taxon>Araneus</taxon>
    </lineage>
</organism>
<reference evidence="1 2" key="1">
    <citation type="journal article" date="2019" name="Sci. Rep.">
        <title>Orb-weaving spider Araneus ventricosus genome elucidates the spidroin gene catalogue.</title>
        <authorList>
            <person name="Kono N."/>
            <person name="Nakamura H."/>
            <person name="Ohtoshi R."/>
            <person name="Moran D.A.P."/>
            <person name="Shinohara A."/>
            <person name="Yoshida Y."/>
            <person name="Fujiwara M."/>
            <person name="Mori M."/>
            <person name="Tomita M."/>
            <person name="Arakawa K."/>
        </authorList>
    </citation>
    <scope>NUCLEOTIDE SEQUENCE [LARGE SCALE GENOMIC DNA]</scope>
</reference>
<comment type="caution">
    <text evidence="1">The sequence shown here is derived from an EMBL/GenBank/DDBJ whole genome shotgun (WGS) entry which is preliminary data.</text>
</comment>
<dbReference type="Proteomes" id="UP000499080">
    <property type="component" value="Unassembled WGS sequence"/>
</dbReference>
<proteinExistence type="predicted"/>